<dbReference type="InterPro" id="IPR036515">
    <property type="entry name" value="Transposase_17_sf"/>
</dbReference>
<reference evidence="3" key="1">
    <citation type="submission" date="2017-11" db="EMBL/GenBank/DDBJ databases">
        <authorList>
            <person name="Watanabe M."/>
            <person name="Kojima H."/>
        </authorList>
    </citation>
    <scope>NUCLEOTIDE SEQUENCE [LARGE SCALE GENOMIC DNA]</scope>
    <source>
        <strain evidence="3">Tokyo 01</strain>
    </source>
</reference>
<proteinExistence type="predicted"/>
<dbReference type="GO" id="GO:0006313">
    <property type="term" value="P:DNA transposition"/>
    <property type="evidence" value="ECO:0007669"/>
    <property type="project" value="InterPro"/>
</dbReference>
<dbReference type="InterPro" id="IPR052715">
    <property type="entry name" value="RAYT_transposase"/>
</dbReference>
<evidence type="ECO:0000259" key="1">
    <source>
        <dbReference type="SMART" id="SM01321"/>
    </source>
</evidence>
<dbReference type="PANTHER" id="PTHR36966">
    <property type="entry name" value="REP-ASSOCIATED TYROSINE TRANSPOSASE"/>
    <property type="match status" value="1"/>
</dbReference>
<dbReference type="Proteomes" id="UP000288096">
    <property type="component" value="Unassembled WGS sequence"/>
</dbReference>
<accession>A0A401FUH2</accession>
<reference evidence="3" key="2">
    <citation type="submission" date="2019-01" db="EMBL/GenBank/DDBJ databases">
        <title>Genome sequence of Desulfonema ishimotonii strain Tokyo 01.</title>
        <authorList>
            <person name="Fukui M."/>
        </authorList>
    </citation>
    <scope>NUCLEOTIDE SEQUENCE [LARGE SCALE GENOMIC DNA]</scope>
    <source>
        <strain evidence="3">Tokyo 01</strain>
    </source>
</reference>
<dbReference type="NCBIfam" id="NF047646">
    <property type="entry name" value="REP_Tyr_transpos"/>
    <property type="match status" value="1"/>
</dbReference>
<sequence length="146" mass="17557">MANIPERWDGQAQWYFVTIVTKDRLPVFADHAACRILQNAFHKTHRYYPFRLAALVIMPDHWHGLIRPAENVVIEQVVGAVKRNVLRDLNKTKSVWQPRFLDHRIRNNEDFMNHCEYIRLNPKKHGYAREDKKYQWLLFIHPRPFG</sequence>
<name>A0A401FUH2_9BACT</name>
<dbReference type="Gene3D" id="3.30.70.1290">
    <property type="entry name" value="Transposase IS200-like"/>
    <property type="match status" value="1"/>
</dbReference>
<protein>
    <submittedName>
        <fullName evidence="2">Transposase</fullName>
    </submittedName>
</protein>
<dbReference type="InterPro" id="IPR002686">
    <property type="entry name" value="Transposase_17"/>
</dbReference>
<dbReference type="Pfam" id="PF01797">
    <property type="entry name" value="Y1_Tnp"/>
    <property type="match status" value="1"/>
</dbReference>
<keyword evidence="3" id="KW-1185">Reference proteome</keyword>
<gene>
    <name evidence="2" type="ORF">DENIS_1568</name>
</gene>
<dbReference type="AlphaFoldDB" id="A0A401FUH2"/>
<dbReference type="OrthoDB" id="9800147at2"/>
<dbReference type="PANTHER" id="PTHR36966:SF1">
    <property type="entry name" value="REP-ASSOCIATED TYROSINE TRANSPOSASE"/>
    <property type="match status" value="1"/>
</dbReference>
<dbReference type="RefSeq" id="WP_124328006.1">
    <property type="nucleotide sequence ID" value="NZ_BEXT01000001.1"/>
</dbReference>
<dbReference type="GO" id="GO:0004803">
    <property type="term" value="F:transposase activity"/>
    <property type="evidence" value="ECO:0007669"/>
    <property type="project" value="InterPro"/>
</dbReference>
<dbReference type="EMBL" id="BEXT01000001">
    <property type="protein sequence ID" value="GBC60611.1"/>
    <property type="molecule type" value="Genomic_DNA"/>
</dbReference>
<evidence type="ECO:0000313" key="2">
    <source>
        <dbReference type="EMBL" id="GBC60611.1"/>
    </source>
</evidence>
<evidence type="ECO:0000313" key="3">
    <source>
        <dbReference type="Proteomes" id="UP000288096"/>
    </source>
</evidence>
<comment type="caution">
    <text evidence="2">The sequence shown here is derived from an EMBL/GenBank/DDBJ whole genome shotgun (WGS) entry which is preliminary data.</text>
</comment>
<organism evidence="2 3">
    <name type="scientific">Desulfonema ishimotonii</name>
    <dbReference type="NCBI Taxonomy" id="45657"/>
    <lineage>
        <taxon>Bacteria</taxon>
        <taxon>Pseudomonadati</taxon>
        <taxon>Thermodesulfobacteriota</taxon>
        <taxon>Desulfobacteria</taxon>
        <taxon>Desulfobacterales</taxon>
        <taxon>Desulfococcaceae</taxon>
        <taxon>Desulfonema</taxon>
    </lineage>
</organism>
<dbReference type="SMART" id="SM01321">
    <property type="entry name" value="Y1_Tnp"/>
    <property type="match status" value="1"/>
</dbReference>
<dbReference type="GO" id="GO:0043565">
    <property type="term" value="F:sequence-specific DNA binding"/>
    <property type="evidence" value="ECO:0007669"/>
    <property type="project" value="TreeGrafter"/>
</dbReference>
<dbReference type="SUPFAM" id="SSF143422">
    <property type="entry name" value="Transposase IS200-like"/>
    <property type="match status" value="1"/>
</dbReference>
<feature type="domain" description="Transposase IS200-like" evidence="1">
    <location>
        <begin position="10"/>
        <end position="121"/>
    </location>
</feature>